<dbReference type="PRINTS" id="PR00412">
    <property type="entry name" value="EPOXHYDRLASE"/>
</dbReference>
<dbReference type="Proteomes" id="UP000182227">
    <property type="component" value="Unassembled WGS sequence"/>
</dbReference>
<dbReference type="GO" id="GO:0016787">
    <property type="term" value="F:hydrolase activity"/>
    <property type="evidence" value="ECO:0007669"/>
    <property type="project" value="UniProtKB-KW"/>
</dbReference>
<evidence type="ECO:0000313" key="3">
    <source>
        <dbReference type="EMBL" id="CQD19909.1"/>
    </source>
</evidence>
<dbReference type="PANTHER" id="PTHR43329">
    <property type="entry name" value="EPOXIDE HYDROLASE"/>
    <property type="match status" value="1"/>
</dbReference>
<dbReference type="Gene3D" id="3.40.50.1820">
    <property type="entry name" value="alpha/beta hydrolase"/>
    <property type="match status" value="1"/>
</dbReference>
<feature type="domain" description="AB hydrolase-1" evidence="2">
    <location>
        <begin position="26"/>
        <end position="149"/>
    </location>
</feature>
<reference evidence="3 4" key="1">
    <citation type="submission" date="2015-03" db="EMBL/GenBank/DDBJ databases">
        <authorList>
            <person name="Murphy D."/>
        </authorList>
    </citation>
    <scope>NUCLEOTIDE SEQUENCE [LARGE SCALE GENOMIC DNA]</scope>
    <source>
        <strain evidence="3 4">D16</strain>
    </source>
</reference>
<gene>
    <name evidence="3" type="ORF">BN970_04558</name>
</gene>
<name>A0A0U1DQE4_9MYCO</name>
<dbReference type="SUPFAM" id="SSF53474">
    <property type="entry name" value="alpha/beta-Hydrolases"/>
    <property type="match status" value="1"/>
</dbReference>
<dbReference type="InterPro" id="IPR000639">
    <property type="entry name" value="Epox_hydrolase-like"/>
</dbReference>
<dbReference type="Pfam" id="PF00561">
    <property type="entry name" value="Abhydrolase_1"/>
    <property type="match status" value="1"/>
</dbReference>
<dbReference type="AlphaFoldDB" id="A0A0U1DQE4"/>
<evidence type="ECO:0000256" key="1">
    <source>
        <dbReference type="ARBA" id="ARBA00022801"/>
    </source>
</evidence>
<dbReference type="InterPro" id="IPR000073">
    <property type="entry name" value="AB_hydrolase_1"/>
</dbReference>
<protein>
    <submittedName>
        <fullName evidence="3">Alpha/beta hydrolase</fullName>
    </submittedName>
</protein>
<evidence type="ECO:0000313" key="4">
    <source>
        <dbReference type="Proteomes" id="UP000182227"/>
    </source>
</evidence>
<sequence length="286" mass="31356">MMHGMDQFRRGKFVFDVIDRGPADGPVVVLLHGFPQQNTSWEPIISVLTANGFRCLAPNQRGYSPGARPHRRRDYRGTELVEDILALIDASGAARVHLIGHDWGAAVAWSLAGQAPEKLASLTALSVPHPLAFLRSLLTSRQGLVSWYMYVNQLPWVSERLLLGRDRRGKAIVKSLISSGLPAEAAKRDARAMAEPGALSAALNWYRAMPFSGSGLGDAHAITVPTLYVWSDRDIAITAKPALDTAKYVSAPYRFETLAGVSHWLPEEKPAEIAEMFVQWATAHPV</sequence>
<keyword evidence="1 3" id="KW-0378">Hydrolase</keyword>
<organism evidence="3 4">
    <name type="scientific">Mycolicibacterium conceptionense</name>
    <dbReference type="NCBI Taxonomy" id="451644"/>
    <lineage>
        <taxon>Bacteria</taxon>
        <taxon>Bacillati</taxon>
        <taxon>Actinomycetota</taxon>
        <taxon>Actinomycetes</taxon>
        <taxon>Mycobacteriales</taxon>
        <taxon>Mycobacteriaceae</taxon>
        <taxon>Mycolicibacterium</taxon>
    </lineage>
</organism>
<proteinExistence type="predicted"/>
<evidence type="ECO:0000259" key="2">
    <source>
        <dbReference type="Pfam" id="PF00561"/>
    </source>
</evidence>
<accession>A0A0U1DQE4</accession>
<dbReference type="EMBL" id="CTEF01000003">
    <property type="protein sequence ID" value="CQD19909.1"/>
    <property type="molecule type" value="Genomic_DNA"/>
</dbReference>
<dbReference type="InterPro" id="IPR029058">
    <property type="entry name" value="AB_hydrolase_fold"/>
</dbReference>